<feature type="region of interest" description="Disordered" evidence="2">
    <location>
        <begin position="1"/>
        <end position="22"/>
    </location>
</feature>
<dbReference type="CDD" id="cd00077">
    <property type="entry name" value="HDc"/>
    <property type="match status" value="1"/>
</dbReference>
<sequence>MSDDFLFADEVPEPEQPEQPSSHACWKVLVVDDESEVHAVTRLALSDFSFQGKNLEFLSAYSGAEAKVLIQQHPDTAIILLDVVMETDDAGLQVARYIREELINTHVRIILRTGQPGQAPERQVIVNYDINDYKSKTELTAQKLFTVVMSSLRSYRDILAIDHSRQGLEKIINASADLFSAHSMEQFIDGVLQQLTSILGCNDDALLVTSSLVASNPDEDTDPEHLVVFAGMGEFEKREGEPVTKVLDQTLLEAFYDALKSRSIVYKENYLVAYCTSKFTHGSLLYVSGLPGQITDSQKKLIELFSQNVQIAYENVQLQHEIEDTQREIVYRLSEAVEHRSIETGNHVKRVAFICYELAKAYGLSDDEAETLMFASPLHDVGKVGIPDGILNKPKRLDEREWEVMKTHAAIGYDILKNSKRTIIQAGAIIARDHHEKWDGTGYPGGKKAEDIHIYGRIAAIADVYDALRHRRCYKSAWPLNKVIQLIESESGKQFEPKLVDVFKSKVDKLEAILKKYPDSEEDDLR</sequence>
<dbReference type="SMART" id="SM00448">
    <property type="entry name" value="REC"/>
    <property type="match status" value="1"/>
</dbReference>
<dbReference type="InterPro" id="IPR001789">
    <property type="entry name" value="Sig_transdc_resp-reg_receiver"/>
</dbReference>
<feature type="domain" description="HD-GYP" evidence="4">
    <location>
        <begin position="322"/>
        <end position="519"/>
    </location>
</feature>
<dbReference type="Pfam" id="PF13487">
    <property type="entry name" value="HD_5"/>
    <property type="match status" value="1"/>
</dbReference>
<dbReference type="RefSeq" id="WP_330088658.1">
    <property type="nucleotide sequence ID" value="NZ_JAUGZK010000011.1"/>
</dbReference>
<evidence type="ECO:0000259" key="3">
    <source>
        <dbReference type="PROSITE" id="PS50110"/>
    </source>
</evidence>
<dbReference type="Gene3D" id="3.40.50.2300">
    <property type="match status" value="1"/>
</dbReference>
<evidence type="ECO:0000256" key="2">
    <source>
        <dbReference type="SAM" id="MobiDB-lite"/>
    </source>
</evidence>
<dbReference type="EMBL" id="JAUGZK010000011">
    <property type="protein sequence ID" value="MEE2025342.1"/>
    <property type="molecule type" value="Genomic_DNA"/>
</dbReference>
<name>A0ABU7JI44_9GAMM</name>
<feature type="compositionally biased region" description="Acidic residues" evidence="2">
    <location>
        <begin position="1"/>
        <end position="16"/>
    </location>
</feature>
<dbReference type="InterPro" id="IPR011006">
    <property type="entry name" value="CheY-like_superfamily"/>
</dbReference>
<dbReference type="InterPro" id="IPR037522">
    <property type="entry name" value="HD_GYP_dom"/>
</dbReference>
<evidence type="ECO:0000259" key="4">
    <source>
        <dbReference type="PROSITE" id="PS51832"/>
    </source>
</evidence>
<dbReference type="SUPFAM" id="SSF109604">
    <property type="entry name" value="HD-domain/PDEase-like"/>
    <property type="match status" value="1"/>
</dbReference>
<reference evidence="5 6" key="1">
    <citation type="submission" date="2023-06" db="EMBL/GenBank/DDBJ databases">
        <title>Alkalimonas sp., MEB004 an alkaliphilic bacterium isolated from Lonar Lake, India.</title>
        <authorList>
            <person name="Joshi A."/>
            <person name="Thite S."/>
        </authorList>
    </citation>
    <scope>NUCLEOTIDE SEQUENCE [LARGE SCALE GENOMIC DNA]</scope>
    <source>
        <strain evidence="5 6">MEB004</strain>
    </source>
</reference>
<protein>
    <submittedName>
        <fullName evidence="5">DUF3369 domain-containing protein</fullName>
    </submittedName>
</protein>
<proteinExistence type="predicted"/>
<feature type="modified residue" description="4-aspartylphosphate" evidence="1">
    <location>
        <position position="82"/>
    </location>
</feature>
<keyword evidence="6" id="KW-1185">Reference proteome</keyword>
<dbReference type="Pfam" id="PF11849">
    <property type="entry name" value="DUF3369"/>
    <property type="match status" value="1"/>
</dbReference>
<dbReference type="PROSITE" id="PS51832">
    <property type="entry name" value="HD_GYP"/>
    <property type="match status" value="1"/>
</dbReference>
<accession>A0ABU7JI44</accession>
<dbReference type="InterPro" id="IPR003607">
    <property type="entry name" value="HD/PDEase_dom"/>
</dbReference>
<keyword evidence="1" id="KW-0597">Phosphoprotein</keyword>
<dbReference type="SMART" id="SM00471">
    <property type="entry name" value="HDc"/>
    <property type="match status" value="1"/>
</dbReference>
<comment type="caution">
    <text evidence="5">The sequence shown here is derived from an EMBL/GenBank/DDBJ whole genome shotgun (WGS) entry which is preliminary data.</text>
</comment>
<dbReference type="InterPro" id="IPR052020">
    <property type="entry name" value="Cyclic_di-GMP/3'3'-cGAMP_PDE"/>
</dbReference>
<dbReference type="InterPro" id="IPR021800">
    <property type="entry name" value="DUF3369"/>
</dbReference>
<dbReference type="Pfam" id="PF00072">
    <property type="entry name" value="Response_reg"/>
    <property type="match status" value="1"/>
</dbReference>
<dbReference type="PANTHER" id="PTHR45228:SF9">
    <property type="entry name" value="3'3'-CGAMP-SPECIFIC PHOSPHODIESTERASE 2"/>
    <property type="match status" value="1"/>
</dbReference>
<dbReference type="Gene3D" id="1.10.3210.10">
    <property type="entry name" value="Hypothetical protein af1432"/>
    <property type="match status" value="1"/>
</dbReference>
<dbReference type="Proteomes" id="UP001339167">
    <property type="component" value="Unassembled WGS sequence"/>
</dbReference>
<dbReference type="SUPFAM" id="SSF52172">
    <property type="entry name" value="CheY-like"/>
    <property type="match status" value="1"/>
</dbReference>
<dbReference type="PANTHER" id="PTHR45228">
    <property type="entry name" value="CYCLIC DI-GMP PHOSPHODIESTERASE TM_0186-RELATED"/>
    <property type="match status" value="1"/>
</dbReference>
<evidence type="ECO:0000256" key="1">
    <source>
        <dbReference type="PROSITE-ProRule" id="PRU00169"/>
    </source>
</evidence>
<gene>
    <name evidence="5" type="ORF">QWF21_13970</name>
</gene>
<evidence type="ECO:0000313" key="6">
    <source>
        <dbReference type="Proteomes" id="UP001339167"/>
    </source>
</evidence>
<evidence type="ECO:0000313" key="5">
    <source>
        <dbReference type="EMBL" id="MEE2025342.1"/>
    </source>
</evidence>
<organism evidence="5 6">
    <name type="scientific">Alkalimonas mucilaginosa</name>
    <dbReference type="NCBI Taxonomy" id="3057676"/>
    <lineage>
        <taxon>Bacteria</taxon>
        <taxon>Pseudomonadati</taxon>
        <taxon>Pseudomonadota</taxon>
        <taxon>Gammaproteobacteria</taxon>
        <taxon>Alkalimonas</taxon>
    </lineage>
</organism>
<feature type="domain" description="Response regulatory" evidence="3">
    <location>
        <begin position="27"/>
        <end position="151"/>
    </location>
</feature>
<dbReference type="PROSITE" id="PS50110">
    <property type="entry name" value="RESPONSE_REGULATORY"/>
    <property type="match status" value="1"/>
</dbReference>